<dbReference type="InterPro" id="IPR051046">
    <property type="entry name" value="MurCDEF_CellWall_CoF430Synth"/>
</dbReference>
<evidence type="ECO:0000259" key="5">
    <source>
        <dbReference type="Pfam" id="PF08245"/>
    </source>
</evidence>
<feature type="domain" description="Mur ligase central" evidence="5">
    <location>
        <begin position="125"/>
        <end position="318"/>
    </location>
</feature>
<dbReference type="AlphaFoldDB" id="A0A242BK64"/>
<dbReference type="InterPro" id="IPR004101">
    <property type="entry name" value="Mur_ligase_C"/>
</dbReference>
<dbReference type="InterPro" id="IPR013221">
    <property type="entry name" value="Mur_ligase_cen"/>
</dbReference>
<dbReference type="Pfam" id="PF02875">
    <property type="entry name" value="Mur_ligase_C"/>
    <property type="match status" value="1"/>
</dbReference>
<keyword evidence="1" id="KW-0436">Ligase</keyword>
<reference evidence="6 7" key="1">
    <citation type="submission" date="2017-05" db="EMBL/GenBank/DDBJ databases">
        <title>The Genome Sequence of Enterococcus faecium 7H8_DIV0219.</title>
        <authorList>
            <consortium name="The Broad Institute Genomics Platform"/>
            <consortium name="The Broad Institute Genomic Center for Infectious Diseases"/>
            <person name="Earl A."/>
            <person name="Manson A."/>
            <person name="Schwartman J."/>
            <person name="Gilmore M."/>
            <person name="Abouelleil A."/>
            <person name="Cao P."/>
            <person name="Chapman S."/>
            <person name="Cusick C."/>
            <person name="Shea T."/>
            <person name="Young S."/>
            <person name="Neafsey D."/>
            <person name="Nusbaum C."/>
            <person name="Birren B."/>
        </authorList>
    </citation>
    <scope>NUCLEOTIDE SEQUENCE [LARGE SCALE GENOMIC DNA]</scope>
    <source>
        <strain evidence="6 7">7H8_DIV0219</strain>
    </source>
</reference>
<dbReference type="InterPro" id="IPR036565">
    <property type="entry name" value="Mur-like_cat_sf"/>
</dbReference>
<name>A0A242BK64_ENTFC</name>
<comment type="caution">
    <text evidence="6">The sequence shown here is derived from an EMBL/GenBank/DDBJ whole genome shotgun (WGS) entry which is preliminary data.</text>
</comment>
<dbReference type="Gene3D" id="3.40.1190.10">
    <property type="entry name" value="Mur-like, catalytic domain"/>
    <property type="match status" value="1"/>
</dbReference>
<accession>A0A242BK64</accession>
<dbReference type="PANTHER" id="PTHR43024:SF1">
    <property type="entry name" value="UDP-N-ACETYLMURAMOYL-TRIPEPTIDE--D-ALANYL-D-ALANINE LIGASE"/>
    <property type="match status" value="1"/>
</dbReference>
<dbReference type="PANTHER" id="PTHR43024">
    <property type="entry name" value="UDP-N-ACETYLMURAMOYL-TRIPEPTIDE--D-ALANYL-D-ALANINE LIGASE"/>
    <property type="match status" value="1"/>
</dbReference>
<dbReference type="SUPFAM" id="SSF53244">
    <property type="entry name" value="MurD-like peptide ligases, peptide-binding domain"/>
    <property type="match status" value="1"/>
</dbReference>
<dbReference type="Proteomes" id="UP000194885">
    <property type="component" value="Unassembled WGS sequence"/>
</dbReference>
<dbReference type="GO" id="GO:0016881">
    <property type="term" value="F:acid-amino acid ligase activity"/>
    <property type="evidence" value="ECO:0007669"/>
    <property type="project" value="InterPro"/>
</dbReference>
<feature type="domain" description="Mur ligase C-terminal" evidence="4">
    <location>
        <begin position="353"/>
        <end position="469"/>
    </location>
</feature>
<evidence type="ECO:0000313" key="7">
    <source>
        <dbReference type="Proteomes" id="UP000194885"/>
    </source>
</evidence>
<dbReference type="Pfam" id="PF08245">
    <property type="entry name" value="Mur_ligase_M"/>
    <property type="match status" value="1"/>
</dbReference>
<evidence type="ECO:0000256" key="1">
    <source>
        <dbReference type="ARBA" id="ARBA00022598"/>
    </source>
</evidence>
<dbReference type="RefSeq" id="WP_086322878.1">
    <property type="nucleotide sequence ID" value="NZ_NGKW01000001.1"/>
</dbReference>
<keyword evidence="2" id="KW-0547">Nucleotide-binding</keyword>
<dbReference type="SUPFAM" id="SSF53623">
    <property type="entry name" value="MurD-like peptide ligases, catalytic domain"/>
    <property type="match status" value="1"/>
</dbReference>
<dbReference type="InterPro" id="IPR036615">
    <property type="entry name" value="Mur_ligase_C_dom_sf"/>
</dbReference>
<evidence type="ECO:0000256" key="2">
    <source>
        <dbReference type="ARBA" id="ARBA00022741"/>
    </source>
</evidence>
<proteinExistence type="predicted"/>
<keyword evidence="3" id="KW-0067">ATP-binding</keyword>
<dbReference type="Gene3D" id="3.90.190.20">
    <property type="entry name" value="Mur ligase, C-terminal domain"/>
    <property type="match status" value="1"/>
</dbReference>
<organism evidence="6 7">
    <name type="scientific">Enterococcus faecium</name>
    <name type="common">Streptococcus faecium</name>
    <dbReference type="NCBI Taxonomy" id="1352"/>
    <lineage>
        <taxon>Bacteria</taxon>
        <taxon>Bacillati</taxon>
        <taxon>Bacillota</taxon>
        <taxon>Bacilli</taxon>
        <taxon>Lactobacillales</taxon>
        <taxon>Enterococcaceae</taxon>
        <taxon>Enterococcus</taxon>
    </lineage>
</organism>
<evidence type="ECO:0000313" key="6">
    <source>
        <dbReference type="EMBL" id="OTN95894.1"/>
    </source>
</evidence>
<gene>
    <name evidence="6" type="ORF">A5810_000218</name>
</gene>
<sequence length="496" mass="56004">MTSIHSLLVDMDGHYLKKYGDLDRNIQDVEYFSGHLKRNMDYSDTMFVCVSPERRSYVNRKVVRWRDGNEQIIGKENWFGVIVTEKPIMDPSVTTPQFIVEDSWKFLLELSAKLRSCFVNPVVAITGSAGKTSTRMMITHLLQEDKVLENRGNHNVRFAVPLYMSKLLSNPDVLNLEVSVNALNSYDTGSMSNLIQPDIAIVTSIGEAHLSSLKDTKGVAVHKAKIFEGLKQDGIAIINGDIGKEEFSILVSAAEKRTSKIVVYSLHDASRDVFVKQISQKREYCEVLVSFFGEDILLKLAVSSEGMIANSLAALTVAKELKKDISPYIKKFETFKPLPKILERTIYTSETGMDFTFIDDTHNASLPSMKNAINYFDGIQPFYKGNKVLILGQIADLGDSAKQIHRFVQEELNQSAATHIYGYGEHFKLLFEEEQKTDDRLQWFDSLQELCNDLETKLIEDSLVLAKGSVTGSDFHEIGKYVRQIGNKHNMKSQTL</sequence>
<dbReference type="EMBL" id="NGKW01000001">
    <property type="protein sequence ID" value="OTN95894.1"/>
    <property type="molecule type" value="Genomic_DNA"/>
</dbReference>
<protein>
    <submittedName>
        <fullName evidence="6">Uncharacterized protein</fullName>
    </submittedName>
</protein>
<dbReference type="GO" id="GO:0005524">
    <property type="term" value="F:ATP binding"/>
    <property type="evidence" value="ECO:0007669"/>
    <property type="project" value="UniProtKB-KW"/>
</dbReference>
<evidence type="ECO:0000259" key="4">
    <source>
        <dbReference type="Pfam" id="PF02875"/>
    </source>
</evidence>
<evidence type="ECO:0000256" key="3">
    <source>
        <dbReference type="ARBA" id="ARBA00022840"/>
    </source>
</evidence>